<dbReference type="OrthoDB" id="1927282at2759"/>
<feature type="region of interest" description="Disordered" evidence="2">
    <location>
        <begin position="1132"/>
        <end position="1163"/>
    </location>
</feature>
<evidence type="ECO:0000259" key="4">
    <source>
        <dbReference type="PROSITE" id="PS50812"/>
    </source>
</evidence>
<accession>A0A8T2UXB0</accession>
<feature type="compositionally biased region" description="Basic and acidic residues" evidence="2">
    <location>
        <begin position="1554"/>
        <end position="1578"/>
    </location>
</feature>
<feature type="compositionally biased region" description="Basic and acidic residues" evidence="2">
    <location>
        <begin position="1528"/>
        <end position="1544"/>
    </location>
</feature>
<dbReference type="Proteomes" id="UP000825935">
    <property type="component" value="Chromosome 4"/>
</dbReference>
<reference evidence="5" key="1">
    <citation type="submission" date="2021-08" db="EMBL/GenBank/DDBJ databases">
        <title>WGS assembly of Ceratopteris richardii.</title>
        <authorList>
            <person name="Marchant D.B."/>
            <person name="Chen G."/>
            <person name="Jenkins J."/>
            <person name="Shu S."/>
            <person name="Leebens-Mack J."/>
            <person name="Grimwood J."/>
            <person name="Schmutz J."/>
            <person name="Soltis P."/>
            <person name="Soltis D."/>
            <person name="Chen Z.-H."/>
        </authorList>
    </citation>
    <scope>NUCLEOTIDE SEQUENCE</scope>
    <source>
        <strain evidence="5">Whitten #5841</strain>
        <tissue evidence="5">Leaf</tissue>
    </source>
</reference>
<dbReference type="SMART" id="SM00293">
    <property type="entry name" value="PWWP"/>
    <property type="match status" value="1"/>
</dbReference>
<feature type="domain" description="RRM" evidence="3">
    <location>
        <begin position="1451"/>
        <end position="1521"/>
    </location>
</feature>
<feature type="region of interest" description="Disordered" evidence="2">
    <location>
        <begin position="556"/>
        <end position="576"/>
    </location>
</feature>
<evidence type="ECO:0000256" key="1">
    <source>
        <dbReference type="PROSITE-ProRule" id="PRU00176"/>
    </source>
</evidence>
<dbReference type="Gene3D" id="3.30.70.330">
    <property type="match status" value="2"/>
</dbReference>
<dbReference type="InterPro" id="IPR012677">
    <property type="entry name" value="Nucleotide-bd_a/b_plait_sf"/>
</dbReference>
<keyword evidence="1" id="KW-0694">RNA-binding</keyword>
<sequence length="1698" mass="187439">MDESGRNSGTKVKPLVAKQKKQKALVPVSAQEYGKQIAKDNDSLKLVKGSKQIFSSDAERKLDGVRYRLGDMVWGKVKSHPWWPGQLYDPALASADAMEIKRDSCFLVAFFGDSTFNWFAESELIPYEDNFFQKCRQTSAPNFVDAVQDSLDEVRRRVKLGLTCKCSTSKYSSRNVEKQSGLLYDRQFRDIRRTFDAARLLSFIKQLACSPFSASQNMLKPTVAGAQIGAFRLLISPQQLSEYNVTEDFAEIVQSDQIEESVLDEVTLDGGGNNISMAQVNATNRQQPKLCPMSSSYQKQEDKIKKQKRKEKLRDLVEVNKHKRQSKGANFQIIGIENEKVIEDDIVDGIFGNVEKKNKDLDSEAVVKDANLENKNLIPVDHYLQDKQVSTPSVEDAYESNTSAPKGREILGTVQRPEQMETSMSIYVDKNVQNLHGKDSSANSPKQGQKRRLNKILGVKKSGSTEIASDLYASGSFGSEKETDGAVKKAKFAKTCKYPVSETDAEKNSLVSDVEFSEAGDTVQYLGVRKDKGFGQRKRPFVDKPVDKVDAFSNEFKKQHQKKSKKHVFESQERPDMLANEIKKKACSFEPGSKNDFDGSPSNNVRDSTASIDQPIDSVDKLSNEIRKENEKKNKKNKKKKHLPESQGIGVYRHSLSDCVGDSAASGGESVEKVDVLCDENMKKKHILDAGGRSELDHKLSNDLGDSIASGSLPHEVPQQAERCTSRVAVHESDTGRVPSQGILETGEQLNFEKLIKECASDAAHESQKVPAEVVLQGHEPKQGCKSLSTAQSKPTVIIKQRKQVQDLKRSKQKQGVVPAVMKKNVFEEKGLSTLDAVDDSTGKKRNGMYTSTGKNIDTLHITNNLEFHDMNDQENRQNLRTWSKIVEAKALTSVNTSIENTSNSELMIFDGASSMQSLETCNGLGDIQDVCEVKEALSVKTAQGERKTPIMEAEESSSLFPSNKVLLSNKRVVEDSLSHGSGTEFKRMKAMHFEKTISCQTDFMDKDNGSHSDIVKCGQESVDIQTIHKGLLSAAAKPLDAIQEEFHSVVLGAFTNFRRIVYKKELFHTDCESLVASAVALPVVAGDDTENVMVVDLSTEQSRETIDRDDSCKVEAMNVVTNEVVDTTQITVSHREPEEDNTSSESKLKERTSTLLKAPPSNSISVRASETKITLHSSEESLDGLGQCVSQLDAPPARVKSYTEGKAMIISFPYGFQFPTDEELREEFMKFGDLDSSQTKVDLKGGNAQVMFRCTKDAEDALKAMKKDPVFKNAHYRLKPTYVERKGGLRQGYRNISLPERPVMTLDPIHRGCSAISAAEPPVAVEDTTVSDRTANLPLLKSEGKGICSDILLKAQVSKTNVATNEGIDATHVVLNHRKPEEEKTGSQPKPPKRSVTILKAPSSSSISLRSSFEENVPLRSSKEVTDKLGSSFSRSSYATSSRVKNSTEGRAMIISFPRGSSFPTDIQLRQIFAKFGQLDSSRTRVDTKGGYGYVMFRHTVDAEAALKAMKEGSFFENARYWLKPGHDESKEGIKQDNRRASPLDKSTVSHGIHSDTPDKLRQQKSSERESTSENKSIHGKTNGIYSYSSESAAPQNKSIQSKLAIKVDADHNSLAMKADIGGSLDSNNDAKNMLMNASTLHVSAGVKGPSTITSTPALNSSGSKSLDPSVAADISEPFLTLLHQVHDLVVSTGFVF</sequence>
<protein>
    <recommendedName>
        <fullName evidence="7">PWWP domain-containing protein</fullName>
    </recommendedName>
</protein>
<dbReference type="InterPro" id="IPR052657">
    <property type="entry name" value="PDP_family_Arabidopsis"/>
</dbReference>
<feature type="compositionally biased region" description="Basic and acidic residues" evidence="2">
    <location>
        <begin position="618"/>
        <end position="632"/>
    </location>
</feature>
<dbReference type="CDD" id="cd00590">
    <property type="entry name" value="RRM_SF"/>
    <property type="match status" value="1"/>
</dbReference>
<evidence type="ECO:0000256" key="2">
    <source>
        <dbReference type="SAM" id="MobiDB-lite"/>
    </source>
</evidence>
<feature type="region of interest" description="Disordered" evidence="2">
    <location>
        <begin position="1528"/>
        <end position="1593"/>
    </location>
</feature>
<dbReference type="PROSITE" id="PS50812">
    <property type="entry name" value="PWWP"/>
    <property type="match status" value="1"/>
</dbReference>
<feature type="compositionally biased region" description="Basic and acidic residues" evidence="2">
    <location>
        <begin position="567"/>
        <end position="576"/>
    </location>
</feature>
<dbReference type="GO" id="GO:0003723">
    <property type="term" value="F:RNA binding"/>
    <property type="evidence" value="ECO:0007669"/>
    <property type="project" value="UniProtKB-UniRule"/>
</dbReference>
<evidence type="ECO:0000313" key="5">
    <source>
        <dbReference type="EMBL" id="KAH7438363.1"/>
    </source>
</evidence>
<dbReference type="PROSITE" id="PS50102">
    <property type="entry name" value="RRM"/>
    <property type="match status" value="1"/>
</dbReference>
<dbReference type="CDD" id="cd05162">
    <property type="entry name" value="PWWP"/>
    <property type="match status" value="1"/>
</dbReference>
<comment type="caution">
    <text evidence="5">The sequence shown here is derived from an EMBL/GenBank/DDBJ whole genome shotgun (WGS) entry which is preliminary data.</text>
</comment>
<gene>
    <name evidence="5" type="ORF">KP509_04G012100</name>
</gene>
<dbReference type="InterPro" id="IPR035979">
    <property type="entry name" value="RBD_domain_sf"/>
</dbReference>
<dbReference type="PANTHER" id="PTHR10688">
    <property type="entry name" value="PWWP DOMAIN-CONTAINING PROTEIN"/>
    <property type="match status" value="1"/>
</dbReference>
<dbReference type="InterPro" id="IPR000313">
    <property type="entry name" value="PWWP_dom"/>
</dbReference>
<organism evidence="5 6">
    <name type="scientific">Ceratopteris richardii</name>
    <name type="common">Triangle waterfern</name>
    <dbReference type="NCBI Taxonomy" id="49495"/>
    <lineage>
        <taxon>Eukaryota</taxon>
        <taxon>Viridiplantae</taxon>
        <taxon>Streptophyta</taxon>
        <taxon>Embryophyta</taxon>
        <taxon>Tracheophyta</taxon>
        <taxon>Polypodiopsida</taxon>
        <taxon>Polypodiidae</taxon>
        <taxon>Polypodiales</taxon>
        <taxon>Pteridineae</taxon>
        <taxon>Pteridaceae</taxon>
        <taxon>Parkerioideae</taxon>
        <taxon>Ceratopteris</taxon>
    </lineage>
</organism>
<feature type="compositionally biased region" description="Basic residues" evidence="2">
    <location>
        <begin position="633"/>
        <end position="642"/>
    </location>
</feature>
<dbReference type="Pfam" id="PF00076">
    <property type="entry name" value="RRM_1"/>
    <property type="match status" value="1"/>
</dbReference>
<evidence type="ECO:0008006" key="7">
    <source>
        <dbReference type="Google" id="ProtNLM"/>
    </source>
</evidence>
<evidence type="ECO:0000259" key="3">
    <source>
        <dbReference type="PROSITE" id="PS50102"/>
    </source>
</evidence>
<feature type="region of interest" description="Disordered" evidence="2">
    <location>
        <begin position="1376"/>
        <end position="1404"/>
    </location>
</feature>
<dbReference type="Gene3D" id="2.30.30.140">
    <property type="match status" value="1"/>
</dbReference>
<dbReference type="SUPFAM" id="SSF54928">
    <property type="entry name" value="RNA-binding domain, RBD"/>
    <property type="match status" value="2"/>
</dbReference>
<proteinExistence type="predicted"/>
<feature type="compositionally biased region" description="Polar residues" evidence="2">
    <location>
        <begin position="600"/>
        <end position="612"/>
    </location>
</feature>
<evidence type="ECO:0000313" key="6">
    <source>
        <dbReference type="Proteomes" id="UP000825935"/>
    </source>
</evidence>
<feature type="domain" description="PWWP" evidence="4">
    <location>
        <begin position="69"/>
        <end position="130"/>
    </location>
</feature>
<name>A0A8T2UXB0_CERRI</name>
<dbReference type="InterPro" id="IPR000504">
    <property type="entry name" value="RRM_dom"/>
</dbReference>
<keyword evidence="6" id="KW-1185">Reference proteome</keyword>
<dbReference type="EMBL" id="CM035409">
    <property type="protein sequence ID" value="KAH7438363.1"/>
    <property type="molecule type" value="Genomic_DNA"/>
</dbReference>
<dbReference type="Pfam" id="PF00855">
    <property type="entry name" value="PWWP"/>
    <property type="match status" value="1"/>
</dbReference>
<feature type="region of interest" description="Disordered" evidence="2">
    <location>
        <begin position="589"/>
        <end position="649"/>
    </location>
</feature>
<dbReference type="SUPFAM" id="SSF63748">
    <property type="entry name" value="Tudor/PWWP/MBT"/>
    <property type="match status" value="1"/>
</dbReference>